<sequence>MKEIWLTLWVLSGAFEAPDGAPVLVHEVFTERADCEARRRLIAPQLRCVAEPWAPRDVWPRPLERRGPQQVTR</sequence>
<evidence type="ECO:0000313" key="1">
    <source>
        <dbReference type="EMBL" id="TXL72564.1"/>
    </source>
</evidence>
<protein>
    <submittedName>
        <fullName evidence="1">Uncharacterized protein</fullName>
    </submittedName>
</protein>
<dbReference type="Proteomes" id="UP000321638">
    <property type="component" value="Unassembled WGS sequence"/>
</dbReference>
<gene>
    <name evidence="1" type="ORF">FHP25_25035</name>
</gene>
<dbReference type="EMBL" id="VDUZ01000032">
    <property type="protein sequence ID" value="TXL72564.1"/>
    <property type="molecule type" value="Genomic_DNA"/>
</dbReference>
<dbReference type="AlphaFoldDB" id="A0A5C8PGZ4"/>
<proteinExistence type="predicted"/>
<comment type="caution">
    <text evidence="1">The sequence shown here is derived from an EMBL/GenBank/DDBJ whole genome shotgun (WGS) entry which is preliminary data.</text>
</comment>
<dbReference type="RefSeq" id="WP_147849723.1">
    <property type="nucleotide sequence ID" value="NZ_VDUZ01000032.1"/>
</dbReference>
<accession>A0A5C8PGZ4</accession>
<name>A0A5C8PGZ4_9HYPH</name>
<evidence type="ECO:0000313" key="2">
    <source>
        <dbReference type="Proteomes" id="UP000321638"/>
    </source>
</evidence>
<keyword evidence="2" id="KW-1185">Reference proteome</keyword>
<reference evidence="1 2" key="1">
    <citation type="submission" date="2019-06" db="EMBL/GenBank/DDBJ databases">
        <title>New taxonomy in bacterial strain CC-CFT640, isolated from vineyard.</title>
        <authorList>
            <person name="Lin S.-Y."/>
            <person name="Tsai C.-F."/>
            <person name="Young C.-C."/>
        </authorList>
    </citation>
    <scope>NUCLEOTIDE SEQUENCE [LARGE SCALE GENOMIC DNA]</scope>
    <source>
        <strain evidence="1 2">CC-CFT640</strain>
    </source>
</reference>
<organism evidence="1 2">
    <name type="scientific">Vineibacter terrae</name>
    <dbReference type="NCBI Taxonomy" id="2586908"/>
    <lineage>
        <taxon>Bacteria</taxon>
        <taxon>Pseudomonadati</taxon>
        <taxon>Pseudomonadota</taxon>
        <taxon>Alphaproteobacteria</taxon>
        <taxon>Hyphomicrobiales</taxon>
        <taxon>Vineibacter</taxon>
    </lineage>
</organism>